<reference evidence="1 2" key="1">
    <citation type="journal article" date="2019" name="Nat. Microbiol.">
        <title>Wide diversity of methane and short-chain alkane metabolisms in uncultured archaea.</title>
        <authorList>
            <person name="Borrel G."/>
            <person name="Adam P.S."/>
            <person name="McKay L.J."/>
            <person name="Chen L.X."/>
            <person name="Sierra-Garcia I.N."/>
            <person name="Sieber C.M."/>
            <person name="Letourneur Q."/>
            <person name="Ghozlane A."/>
            <person name="Andersen G.L."/>
            <person name="Li W.J."/>
            <person name="Hallam S.J."/>
            <person name="Muyzer G."/>
            <person name="de Oliveira V.M."/>
            <person name="Inskeep W.P."/>
            <person name="Banfield J.F."/>
            <person name="Gribaldo S."/>
        </authorList>
    </citation>
    <scope>NUCLEOTIDE SEQUENCE [LARGE SCALE GENOMIC DNA]</scope>
    <source>
        <strain evidence="1">NM1b</strain>
    </source>
</reference>
<accession>A0A520KUF3</accession>
<evidence type="ECO:0000313" key="1">
    <source>
        <dbReference type="EMBL" id="RZN66266.1"/>
    </source>
</evidence>
<gene>
    <name evidence="1" type="ORF">EF807_08665</name>
</gene>
<dbReference type="EMBL" id="RXIL01000167">
    <property type="protein sequence ID" value="RZN66266.1"/>
    <property type="molecule type" value="Genomic_DNA"/>
</dbReference>
<evidence type="ECO:0000313" key="2">
    <source>
        <dbReference type="Proteomes" id="UP000320766"/>
    </source>
</evidence>
<protein>
    <submittedName>
        <fullName evidence="1">Uncharacterized protein</fullName>
    </submittedName>
</protein>
<dbReference type="AlphaFoldDB" id="A0A520KUF3"/>
<organism evidence="1 2">
    <name type="scientific">Candidatus Methanolliviera hydrocarbonicum</name>
    <dbReference type="NCBI Taxonomy" id="2491085"/>
    <lineage>
        <taxon>Archaea</taxon>
        <taxon>Methanobacteriati</taxon>
        <taxon>Methanobacteriota</taxon>
        <taxon>Candidatus Methanoliparia</taxon>
        <taxon>Candidatus Methanoliparales</taxon>
        <taxon>Candidatus Methanollivieraceae</taxon>
        <taxon>Candidatus Methanolliviera</taxon>
    </lineage>
</organism>
<dbReference type="Proteomes" id="UP000320766">
    <property type="component" value="Unassembled WGS sequence"/>
</dbReference>
<comment type="caution">
    <text evidence="1">The sequence shown here is derived from an EMBL/GenBank/DDBJ whole genome shotgun (WGS) entry which is preliminary data.</text>
</comment>
<sequence>MKEEEKKLDVGKILGDVIGGMTGASLPMATQLLKYALTPAVLEPVIKSIDPKMLSELLKVVLGAVVENRELVSNLISGTMEGITEAMKAIDPKVIGDLLVTVVGAVDLREILVLVADLLPSIDLSKIVSSIDLTPVIPMMGAAIPEVMELLIELLDLLLDLLGPSIPDILNALVCAIDENKESIIGLVSRTVKAMGLG</sequence>
<proteinExistence type="predicted"/>
<name>A0A520KUF3_9EURY</name>